<name>A0AAV9VH43_9PEZI</name>
<organism evidence="4 5">
    <name type="scientific">Orbilia brochopaga</name>
    <dbReference type="NCBI Taxonomy" id="3140254"/>
    <lineage>
        <taxon>Eukaryota</taxon>
        <taxon>Fungi</taxon>
        <taxon>Dikarya</taxon>
        <taxon>Ascomycota</taxon>
        <taxon>Pezizomycotina</taxon>
        <taxon>Orbiliomycetes</taxon>
        <taxon>Orbiliales</taxon>
        <taxon>Orbiliaceae</taxon>
        <taxon>Orbilia</taxon>
    </lineage>
</organism>
<dbReference type="SUPFAM" id="SSF52499">
    <property type="entry name" value="Isochorismatase-like hydrolases"/>
    <property type="match status" value="1"/>
</dbReference>
<feature type="compositionally biased region" description="Low complexity" evidence="2">
    <location>
        <begin position="195"/>
        <end position="209"/>
    </location>
</feature>
<dbReference type="Gene3D" id="3.40.50.850">
    <property type="entry name" value="Isochorismatase-like"/>
    <property type="match status" value="1"/>
</dbReference>
<feature type="compositionally biased region" description="Polar residues" evidence="2">
    <location>
        <begin position="426"/>
        <end position="445"/>
    </location>
</feature>
<feature type="region of interest" description="Disordered" evidence="2">
    <location>
        <begin position="337"/>
        <end position="471"/>
    </location>
</feature>
<feature type="compositionally biased region" description="Basic and acidic residues" evidence="2">
    <location>
        <begin position="653"/>
        <end position="685"/>
    </location>
</feature>
<dbReference type="PANTHER" id="PTHR31212">
    <property type="entry name" value="ALPHA-KETOGLUTARATE-DEPENDENT DIOXYGENASE ALKB HOMOLOG 3"/>
    <property type="match status" value="1"/>
</dbReference>
<evidence type="ECO:0000313" key="4">
    <source>
        <dbReference type="EMBL" id="KAK6359080.1"/>
    </source>
</evidence>
<dbReference type="PROSITE" id="PS51471">
    <property type="entry name" value="FE2OG_OXY"/>
    <property type="match status" value="1"/>
</dbReference>
<feature type="region of interest" description="Disordered" evidence="2">
    <location>
        <begin position="606"/>
        <end position="719"/>
    </location>
</feature>
<feature type="compositionally biased region" description="Polar residues" evidence="2">
    <location>
        <begin position="131"/>
        <end position="151"/>
    </location>
</feature>
<feature type="compositionally biased region" description="Low complexity" evidence="2">
    <location>
        <begin position="345"/>
        <end position="362"/>
    </location>
</feature>
<dbReference type="Proteomes" id="UP001375240">
    <property type="component" value="Unassembled WGS sequence"/>
</dbReference>
<feature type="compositionally biased region" description="Basic and acidic residues" evidence="2">
    <location>
        <begin position="72"/>
        <end position="86"/>
    </location>
</feature>
<sequence length="1053" mass="113797">MVTEIYFAGAHSNVGVFATVADAAMHGFFMTMVDDCVLYRSRTRHDVAVKEMEADLGLESMKTADLLKKFGKTSEGKDGKEKKAEEGEGEEVAGTGRIRNPTLDPEVVEALVEKLRVGSTTEEDEDEAGSRRNSNSIPATAQTPTSPNGASARTAVNGGSKAPRRESLSTAEQLVGSGRPSERPKSAPVSGFQLPPEAASASNSPMASPERVKPERTPVTQRPFSMDASNLEGEEEVAVQEFKRTRMSASSVSSATTPSVPGAPRERVRAKVSMRRPQDRKSQSGIVHAPDKLAASSAAVGKSTDLARAMGGLSLSTISSGEAEKSQAAKDELLKSIMGKKTEAAPEAASATTNPTSSAAAEKPVETETIGEKKTNHSALAKESSTSTTSPPLATPQLPKDKPAMSTDEAKKESPSVGASTDAPKDTTTNATDKPSVDTNPTTETHSSRKHRRKDAAASKLCGPSDTLGEPDDTTSLITSFLPDDLAATAFATLKSEVQWRVMHHRGGEVPRLVAVQGTVAPDGSFPVYRHPADESPPLLPFSKTVDAIRGHVEQALKHPINHVLIQLYRAGTDFISEHSDKTLDIVKGSSIVNVSLGAQRVMTLRTKKKEREDNIVGGHTLPTPPSEAEDVKGKEPEKQKDIASPTPTQTSKDTKTPKEATPTEKAREPVKATKAAETDKEPVKPAETTSALKPPQQSPPPTKKDRDTEDEEKRIIQKIPLPHNSMFVLGLPTNQRWMHSINADRRPPREKTPAELAYAGERISLTFRHIGTFLTADESRIWGQGAVAKTASTARETIVGDEALAEEMVFAFAAENRMADGFDWERWYGKGFDVLHFKRRRRKIRLVSGDPGGLAVRIAAEVAGWGDVLVEEVRVGQQIPGPDDALPALEDVDVEKTVVAGMEAALMFLATATDEGRKWLLPDVVTKRADYARCISALMDVRRLRSAMEMLAAVSGGVLVEHPLFAKVHEELAVWEAWYTPRKDSDEDSGSRATVVDCAVFPYVKRLKELGFLDVAEKDGKGLRYASLARFAKRMEKEKFVKLAIKGMTATE</sequence>
<comment type="caution">
    <text evidence="4">The sequence shown here is derived from an EMBL/GenBank/DDBJ whole genome shotgun (WGS) entry which is preliminary data.</text>
</comment>
<dbReference type="Gene3D" id="2.60.120.590">
    <property type="entry name" value="Alpha-ketoglutarate-dependent dioxygenase AlkB-like"/>
    <property type="match status" value="1"/>
</dbReference>
<feature type="compositionally biased region" description="Low complexity" evidence="2">
    <location>
        <begin position="384"/>
        <end position="398"/>
    </location>
</feature>
<dbReference type="InterPro" id="IPR005123">
    <property type="entry name" value="Oxoglu/Fe-dep_dioxygenase_dom"/>
</dbReference>
<dbReference type="Pfam" id="PF13532">
    <property type="entry name" value="2OG-FeII_Oxy_2"/>
    <property type="match status" value="2"/>
</dbReference>
<evidence type="ECO:0000313" key="5">
    <source>
        <dbReference type="Proteomes" id="UP001375240"/>
    </source>
</evidence>
<feature type="compositionally biased region" description="Basic and acidic residues" evidence="2">
    <location>
        <begin position="630"/>
        <end position="642"/>
    </location>
</feature>
<keyword evidence="5" id="KW-1185">Reference proteome</keyword>
<dbReference type="PANTHER" id="PTHR31212:SF5">
    <property type="entry name" value="ISOCHORISMATASE FAMILY PROTEIN FAMILY (AFU_ORTHOLOGUE AFUA_3G14500)"/>
    <property type="match status" value="1"/>
</dbReference>
<dbReference type="InterPro" id="IPR036380">
    <property type="entry name" value="Isochorismatase-like_sf"/>
</dbReference>
<dbReference type="InterPro" id="IPR032854">
    <property type="entry name" value="ALKBH3"/>
</dbReference>
<feature type="compositionally biased region" description="Basic and acidic residues" evidence="2">
    <location>
        <begin position="399"/>
        <end position="414"/>
    </location>
</feature>
<accession>A0AAV9VH43</accession>
<dbReference type="InterPro" id="IPR037151">
    <property type="entry name" value="AlkB-like_sf"/>
</dbReference>
<dbReference type="GO" id="GO:0006307">
    <property type="term" value="P:DNA alkylation repair"/>
    <property type="evidence" value="ECO:0007669"/>
    <property type="project" value="InterPro"/>
</dbReference>
<dbReference type="Pfam" id="PF00857">
    <property type="entry name" value="Isochorismatase"/>
    <property type="match status" value="1"/>
</dbReference>
<dbReference type="GO" id="GO:0051213">
    <property type="term" value="F:dioxygenase activity"/>
    <property type="evidence" value="ECO:0007669"/>
    <property type="project" value="InterPro"/>
</dbReference>
<feature type="region of interest" description="Disordered" evidence="2">
    <location>
        <begin position="72"/>
        <end position="300"/>
    </location>
</feature>
<dbReference type="InterPro" id="IPR027450">
    <property type="entry name" value="AlkB-like"/>
</dbReference>
<evidence type="ECO:0000256" key="2">
    <source>
        <dbReference type="SAM" id="MobiDB-lite"/>
    </source>
</evidence>
<dbReference type="InterPro" id="IPR000868">
    <property type="entry name" value="Isochorismatase-like_dom"/>
</dbReference>
<feature type="domain" description="Fe2OG dioxygenase" evidence="3">
    <location>
        <begin position="560"/>
        <end position="772"/>
    </location>
</feature>
<gene>
    <name evidence="4" type="ORF">TWF696_000248</name>
</gene>
<comment type="similarity">
    <text evidence="1">Belongs to the isochorismatase family.</text>
</comment>
<dbReference type="SUPFAM" id="SSF51197">
    <property type="entry name" value="Clavaminate synthase-like"/>
    <property type="match status" value="1"/>
</dbReference>
<proteinExistence type="inferred from homology"/>
<evidence type="ECO:0000259" key="3">
    <source>
        <dbReference type="PROSITE" id="PS51471"/>
    </source>
</evidence>
<feature type="compositionally biased region" description="Basic and acidic residues" evidence="2">
    <location>
        <begin position="363"/>
        <end position="375"/>
    </location>
</feature>
<feature type="compositionally biased region" description="Basic and acidic residues" evidence="2">
    <location>
        <begin position="703"/>
        <end position="716"/>
    </location>
</feature>
<reference evidence="4 5" key="1">
    <citation type="submission" date="2019-10" db="EMBL/GenBank/DDBJ databases">
        <authorList>
            <person name="Palmer J.M."/>
        </authorList>
    </citation>
    <scope>NUCLEOTIDE SEQUENCE [LARGE SCALE GENOMIC DNA]</scope>
    <source>
        <strain evidence="4 5">TWF696</strain>
    </source>
</reference>
<protein>
    <recommendedName>
        <fullName evidence="3">Fe2OG dioxygenase domain-containing protein</fullName>
    </recommendedName>
</protein>
<feature type="compositionally biased region" description="Low complexity" evidence="2">
    <location>
        <begin position="248"/>
        <end position="260"/>
    </location>
</feature>
<dbReference type="AlphaFoldDB" id="A0AAV9VH43"/>
<dbReference type="EMBL" id="JAVHNQ010000001">
    <property type="protein sequence ID" value="KAK6359080.1"/>
    <property type="molecule type" value="Genomic_DNA"/>
</dbReference>
<evidence type="ECO:0000256" key="1">
    <source>
        <dbReference type="ARBA" id="ARBA00006336"/>
    </source>
</evidence>